<keyword evidence="1" id="KW-1133">Transmembrane helix</keyword>
<feature type="transmembrane region" description="Helical" evidence="1">
    <location>
        <begin position="12"/>
        <end position="30"/>
    </location>
</feature>
<sequence length="170" mass="18200">MSYTSSRALPTIPLIFLGFVEPAMLIYGYVTGLLSPYWYYSIQSPQSPLPISVGPTAASFPPQAEGTTIQLVNLFVVLGLTGAFCAFSRDPRTVKGFLVAYGLGDFGHVWALYKGLGGQGGKFWDVGVWNDAVWGGVAASVVFGLVRWSSLLGVFGPIGGKGEEGRKKRE</sequence>
<evidence type="ECO:0000313" key="4">
    <source>
        <dbReference type="Proteomes" id="UP001321749"/>
    </source>
</evidence>
<dbReference type="PANTHER" id="PTHR37019:SF2">
    <property type="entry name" value="EXPERA DOMAIN-CONTAINING PROTEIN"/>
    <property type="match status" value="1"/>
</dbReference>
<dbReference type="Pfam" id="PF24803">
    <property type="entry name" value="DUF7704"/>
    <property type="match status" value="1"/>
</dbReference>
<gene>
    <name evidence="3" type="ORF">QBC42DRAFT_298469</name>
</gene>
<organism evidence="3 4">
    <name type="scientific">Cladorrhinum samala</name>
    <dbReference type="NCBI Taxonomy" id="585594"/>
    <lineage>
        <taxon>Eukaryota</taxon>
        <taxon>Fungi</taxon>
        <taxon>Dikarya</taxon>
        <taxon>Ascomycota</taxon>
        <taxon>Pezizomycotina</taxon>
        <taxon>Sordariomycetes</taxon>
        <taxon>Sordariomycetidae</taxon>
        <taxon>Sordariales</taxon>
        <taxon>Podosporaceae</taxon>
        <taxon>Cladorrhinum</taxon>
    </lineage>
</organism>
<feature type="transmembrane region" description="Helical" evidence="1">
    <location>
        <begin position="94"/>
        <end position="113"/>
    </location>
</feature>
<keyword evidence="4" id="KW-1185">Reference proteome</keyword>
<dbReference type="EMBL" id="MU865009">
    <property type="protein sequence ID" value="KAK4460553.1"/>
    <property type="molecule type" value="Genomic_DNA"/>
</dbReference>
<dbReference type="Proteomes" id="UP001321749">
    <property type="component" value="Unassembled WGS sequence"/>
</dbReference>
<accession>A0AAV9HJP3</accession>
<protein>
    <recommendedName>
        <fullName evidence="2">DUF7704 domain-containing protein</fullName>
    </recommendedName>
</protein>
<feature type="transmembrane region" description="Helical" evidence="1">
    <location>
        <begin position="133"/>
        <end position="159"/>
    </location>
</feature>
<dbReference type="InterPro" id="IPR056121">
    <property type="entry name" value="DUF7704"/>
</dbReference>
<keyword evidence="1" id="KW-0812">Transmembrane</keyword>
<name>A0AAV9HJP3_9PEZI</name>
<evidence type="ECO:0000259" key="2">
    <source>
        <dbReference type="Pfam" id="PF24803"/>
    </source>
</evidence>
<evidence type="ECO:0000256" key="1">
    <source>
        <dbReference type="SAM" id="Phobius"/>
    </source>
</evidence>
<dbReference type="PANTHER" id="PTHR37019">
    <property type="entry name" value="CHROMOSOME 1, WHOLE GENOME SHOTGUN SEQUENCE"/>
    <property type="match status" value="1"/>
</dbReference>
<feature type="domain" description="DUF7704" evidence="2">
    <location>
        <begin position="7"/>
        <end position="157"/>
    </location>
</feature>
<keyword evidence="1" id="KW-0472">Membrane</keyword>
<dbReference type="AlphaFoldDB" id="A0AAV9HJP3"/>
<evidence type="ECO:0000313" key="3">
    <source>
        <dbReference type="EMBL" id="KAK4460553.1"/>
    </source>
</evidence>
<proteinExistence type="predicted"/>
<feature type="transmembrane region" description="Helical" evidence="1">
    <location>
        <begin position="69"/>
        <end position="87"/>
    </location>
</feature>
<comment type="caution">
    <text evidence="3">The sequence shown here is derived from an EMBL/GenBank/DDBJ whole genome shotgun (WGS) entry which is preliminary data.</text>
</comment>
<reference evidence="3" key="2">
    <citation type="submission" date="2023-06" db="EMBL/GenBank/DDBJ databases">
        <authorList>
            <consortium name="Lawrence Berkeley National Laboratory"/>
            <person name="Mondo S.J."/>
            <person name="Hensen N."/>
            <person name="Bonometti L."/>
            <person name="Westerberg I."/>
            <person name="Brannstrom I.O."/>
            <person name="Guillou S."/>
            <person name="Cros-Aarteil S."/>
            <person name="Calhoun S."/>
            <person name="Haridas S."/>
            <person name="Kuo A."/>
            <person name="Pangilinan J."/>
            <person name="Riley R."/>
            <person name="Labutti K."/>
            <person name="Andreopoulos B."/>
            <person name="Lipzen A."/>
            <person name="Chen C."/>
            <person name="Yanf M."/>
            <person name="Daum C."/>
            <person name="Ng V."/>
            <person name="Clum A."/>
            <person name="Steindorff A."/>
            <person name="Ohm R."/>
            <person name="Martin F."/>
            <person name="Silar P."/>
            <person name="Natvig D."/>
            <person name="Lalanne C."/>
            <person name="Gautier V."/>
            <person name="Ament-Velasquez S.L."/>
            <person name="Kruys A."/>
            <person name="Hutchinson M.I."/>
            <person name="Powell A.J."/>
            <person name="Barry K."/>
            <person name="Miller A.N."/>
            <person name="Grigoriev I.V."/>
            <person name="Debuchy R."/>
            <person name="Gladieux P."/>
            <person name="Thoren M.H."/>
            <person name="Johannesson H."/>
        </authorList>
    </citation>
    <scope>NUCLEOTIDE SEQUENCE</scope>
    <source>
        <strain evidence="3">PSN324</strain>
    </source>
</reference>
<reference evidence="3" key="1">
    <citation type="journal article" date="2023" name="Mol. Phylogenet. Evol.">
        <title>Genome-scale phylogeny and comparative genomics of the fungal order Sordariales.</title>
        <authorList>
            <person name="Hensen N."/>
            <person name="Bonometti L."/>
            <person name="Westerberg I."/>
            <person name="Brannstrom I.O."/>
            <person name="Guillou S."/>
            <person name="Cros-Aarteil S."/>
            <person name="Calhoun S."/>
            <person name="Haridas S."/>
            <person name="Kuo A."/>
            <person name="Mondo S."/>
            <person name="Pangilinan J."/>
            <person name="Riley R."/>
            <person name="LaButti K."/>
            <person name="Andreopoulos B."/>
            <person name="Lipzen A."/>
            <person name="Chen C."/>
            <person name="Yan M."/>
            <person name="Daum C."/>
            <person name="Ng V."/>
            <person name="Clum A."/>
            <person name="Steindorff A."/>
            <person name="Ohm R.A."/>
            <person name="Martin F."/>
            <person name="Silar P."/>
            <person name="Natvig D.O."/>
            <person name="Lalanne C."/>
            <person name="Gautier V."/>
            <person name="Ament-Velasquez S.L."/>
            <person name="Kruys A."/>
            <person name="Hutchinson M.I."/>
            <person name="Powell A.J."/>
            <person name="Barry K."/>
            <person name="Miller A.N."/>
            <person name="Grigoriev I.V."/>
            <person name="Debuchy R."/>
            <person name="Gladieux P."/>
            <person name="Hiltunen Thoren M."/>
            <person name="Johannesson H."/>
        </authorList>
    </citation>
    <scope>NUCLEOTIDE SEQUENCE</scope>
    <source>
        <strain evidence="3">PSN324</strain>
    </source>
</reference>